<dbReference type="GO" id="GO:0004497">
    <property type="term" value="F:monooxygenase activity"/>
    <property type="evidence" value="ECO:0007669"/>
    <property type="project" value="UniProtKB-KW"/>
</dbReference>
<reference evidence="9 10" key="1">
    <citation type="submission" date="2016-07" db="EMBL/GenBank/DDBJ databases">
        <title>Pervasive Adenine N6-methylation of Active Genes in Fungi.</title>
        <authorList>
            <consortium name="DOE Joint Genome Institute"/>
            <person name="Mondo S.J."/>
            <person name="Dannebaum R.O."/>
            <person name="Kuo R.C."/>
            <person name="Labutti K."/>
            <person name="Haridas S."/>
            <person name="Kuo A."/>
            <person name="Salamov A."/>
            <person name="Ahrendt S.R."/>
            <person name="Lipzen A."/>
            <person name="Sullivan W."/>
            <person name="Andreopoulos W.B."/>
            <person name="Clum A."/>
            <person name="Lindquist E."/>
            <person name="Daum C."/>
            <person name="Ramamoorthy G.K."/>
            <person name="Gryganskyi A."/>
            <person name="Culley D."/>
            <person name="Magnuson J.K."/>
            <person name="James T.Y."/>
            <person name="O'Malley M.A."/>
            <person name="Stajich J.E."/>
            <person name="Spatafora J.W."/>
            <person name="Visel A."/>
            <person name="Grigoriev I.V."/>
        </authorList>
    </citation>
    <scope>NUCLEOTIDE SEQUENCE [LARGE SCALE GENOMIC DNA]</scope>
    <source>
        <strain evidence="9 10">CBS 115471</strain>
    </source>
</reference>
<dbReference type="InterPro" id="IPR036396">
    <property type="entry name" value="Cyt_P450_sf"/>
</dbReference>
<keyword evidence="7 8" id="KW-0503">Monooxygenase</keyword>
<comment type="cofactor">
    <cofactor evidence="1">
        <name>heme</name>
        <dbReference type="ChEBI" id="CHEBI:30413"/>
    </cofactor>
</comment>
<evidence type="ECO:0000256" key="2">
    <source>
        <dbReference type="ARBA" id="ARBA00010617"/>
    </source>
</evidence>
<evidence type="ECO:0000256" key="8">
    <source>
        <dbReference type="RuleBase" id="RU000461"/>
    </source>
</evidence>
<organism evidence="9 10">
    <name type="scientific">Clohesyomyces aquaticus</name>
    <dbReference type="NCBI Taxonomy" id="1231657"/>
    <lineage>
        <taxon>Eukaryota</taxon>
        <taxon>Fungi</taxon>
        <taxon>Dikarya</taxon>
        <taxon>Ascomycota</taxon>
        <taxon>Pezizomycotina</taxon>
        <taxon>Dothideomycetes</taxon>
        <taxon>Pleosporomycetidae</taxon>
        <taxon>Pleosporales</taxon>
        <taxon>Lindgomycetaceae</taxon>
        <taxon>Clohesyomyces</taxon>
    </lineage>
</organism>
<evidence type="ECO:0000256" key="3">
    <source>
        <dbReference type="ARBA" id="ARBA00022617"/>
    </source>
</evidence>
<accession>A0A1Y1YZC5</accession>
<comment type="caution">
    <text evidence="9">The sequence shown here is derived from an EMBL/GenBank/DDBJ whole genome shotgun (WGS) entry which is preliminary data.</text>
</comment>
<evidence type="ECO:0000313" key="10">
    <source>
        <dbReference type="Proteomes" id="UP000193144"/>
    </source>
</evidence>
<keyword evidence="10" id="KW-1185">Reference proteome</keyword>
<protein>
    <submittedName>
        <fullName evidence="9">Cytochrome P450</fullName>
    </submittedName>
</protein>
<dbReference type="PANTHER" id="PTHR24287:SF1">
    <property type="entry name" value="P450, PUTATIVE (EUROFUNG)-RELATED"/>
    <property type="match status" value="1"/>
</dbReference>
<dbReference type="STRING" id="1231657.A0A1Y1YZC5"/>
<dbReference type="PROSITE" id="PS00086">
    <property type="entry name" value="CYTOCHROME_P450"/>
    <property type="match status" value="1"/>
</dbReference>
<dbReference type="InterPro" id="IPR001128">
    <property type="entry name" value="Cyt_P450"/>
</dbReference>
<dbReference type="Proteomes" id="UP000193144">
    <property type="component" value="Unassembled WGS sequence"/>
</dbReference>
<evidence type="ECO:0000256" key="6">
    <source>
        <dbReference type="ARBA" id="ARBA00023004"/>
    </source>
</evidence>
<sequence length="100" mass="11039">RTALKDTSLPTGGGATGTSPVGILAGKSIIIILDSVHRRTDIFGPDASIFNPHRWDNKWKPNWTTYPFNRGVRVCLGKSLALTEVNFVLFGLLQAFKRIE</sequence>
<dbReference type="PANTHER" id="PTHR24287">
    <property type="entry name" value="P450, PUTATIVE (EUROFUNG)-RELATED"/>
    <property type="match status" value="1"/>
</dbReference>
<gene>
    <name evidence="9" type="ORF">BCR34DRAFT_443516</name>
</gene>
<evidence type="ECO:0000256" key="7">
    <source>
        <dbReference type="ARBA" id="ARBA00023033"/>
    </source>
</evidence>
<evidence type="ECO:0000256" key="5">
    <source>
        <dbReference type="ARBA" id="ARBA00023002"/>
    </source>
</evidence>
<evidence type="ECO:0000256" key="1">
    <source>
        <dbReference type="ARBA" id="ARBA00001971"/>
    </source>
</evidence>
<comment type="similarity">
    <text evidence="2 8">Belongs to the cytochrome P450 family.</text>
</comment>
<evidence type="ECO:0000313" key="9">
    <source>
        <dbReference type="EMBL" id="ORY03309.1"/>
    </source>
</evidence>
<dbReference type="SUPFAM" id="SSF48264">
    <property type="entry name" value="Cytochrome P450"/>
    <property type="match status" value="1"/>
</dbReference>
<dbReference type="GO" id="GO:0020037">
    <property type="term" value="F:heme binding"/>
    <property type="evidence" value="ECO:0007669"/>
    <property type="project" value="InterPro"/>
</dbReference>
<dbReference type="GO" id="GO:0016705">
    <property type="term" value="F:oxidoreductase activity, acting on paired donors, with incorporation or reduction of molecular oxygen"/>
    <property type="evidence" value="ECO:0007669"/>
    <property type="project" value="InterPro"/>
</dbReference>
<proteinExistence type="inferred from homology"/>
<keyword evidence="5 8" id="KW-0560">Oxidoreductase</keyword>
<dbReference type="AlphaFoldDB" id="A0A1Y1YZC5"/>
<dbReference type="Pfam" id="PF00067">
    <property type="entry name" value="p450"/>
    <property type="match status" value="1"/>
</dbReference>
<dbReference type="OrthoDB" id="1470350at2759"/>
<dbReference type="InterPro" id="IPR017972">
    <property type="entry name" value="Cyt_P450_CS"/>
</dbReference>
<keyword evidence="6 8" id="KW-0408">Iron</keyword>
<evidence type="ECO:0000256" key="4">
    <source>
        <dbReference type="ARBA" id="ARBA00022723"/>
    </source>
</evidence>
<name>A0A1Y1YZC5_9PLEO</name>
<feature type="non-terminal residue" evidence="9">
    <location>
        <position position="100"/>
    </location>
</feature>
<keyword evidence="3 8" id="KW-0349">Heme</keyword>
<dbReference type="InterPro" id="IPR047146">
    <property type="entry name" value="Cyt_P450_E_CYP52_fungi"/>
</dbReference>
<dbReference type="EMBL" id="MCFA01000148">
    <property type="protein sequence ID" value="ORY03309.1"/>
    <property type="molecule type" value="Genomic_DNA"/>
</dbReference>
<keyword evidence="4 8" id="KW-0479">Metal-binding</keyword>
<dbReference type="GO" id="GO:0005506">
    <property type="term" value="F:iron ion binding"/>
    <property type="evidence" value="ECO:0007669"/>
    <property type="project" value="InterPro"/>
</dbReference>
<feature type="non-terminal residue" evidence="9">
    <location>
        <position position="1"/>
    </location>
</feature>
<dbReference type="Gene3D" id="1.10.630.10">
    <property type="entry name" value="Cytochrome P450"/>
    <property type="match status" value="1"/>
</dbReference>